<feature type="region of interest" description="Disordered" evidence="5">
    <location>
        <begin position="318"/>
        <end position="455"/>
    </location>
</feature>
<evidence type="ECO:0000259" key="6">
    <source>
        <dbReference type="PROSITE" id="PS50011"/>
    </source>
</evidence>
<comment type="caution">
    <text evidence="8">The sequence shown here is derived from an EMBL/GenBank/DDBJ whole genome shotgun (WGS) entry which is preliminary data.</text>
</comment>
<dbReference type="SMART" id="SM00028">
    <property type="entry name" value="TPR"/>
    <property type="match status" value="6"/>
</dbReference>
<comment type="subcellular location">
    <subcellularLocation>
        <location evidence="1">Membrane</location>
        <topology evidence="1">Single-pass membrane protein</topology>
    </subcellularLocation>
</comment>
<feature type="binding site" evidence="4">
    <location>
        <position position="45"/>
    </location>
    <ligand>
        <name>ATP</name>
        <dbReference type="ChEBI" id="CHEBI:30616"/>
    </ligand>
</feature>
<dbReference type="GO" id="GO:0005737">
    <property type="term" value="C:cytoplasm"/>
    <property type="evidence" value="ECO:0007669"/>
    <property type="project" value="TreeGrafter"/>
</dbReference>
<dbReference type="Gene3D" id="3.30.200.20">
    <property type="entry name" value="Phosphorylase Kinase, domain 1"/>
    <property type="match status" value="1"/>
</dbReference>
<dbReference type="InterPro" id="IPR029787">
    <property type="entry name" value="Nucleotide_cyclase"/>
</dbReference>
<keyword evidence="9" id="KW-1185">Reference proteome</keyword>
<dbReference type="CDD" id="cd14014">
    <property type="entry name" value="STKc_PknB_like"/>
    <property type="match status" value="1"/>
</dbReference>
<dbReference type="InterPro" id="IPR019734">
    <property type="entry name" value="TPR_rpt"/>
</dbReference>
<dbReference type="Proteomes" id="UP000019678">
    <property type="component" value="Unassembled WGS sequence"/>
</dbReference>
<protein>
    <submittedName>
        <fullName evidence="8">Adenylate cyclase</fullName>
    </submittedName>
</protein>
<dbReference type="EMBL" id="ASRX01000105">
    <property type="protein sequence ID" value="EYF00577.1"/>
    <property type="molecule type" value="Genomic_DNA"/>
</dbReference>
<dbReference type="RefSeq" id="WP_269325003.1">
    <property type="nucleotide sequence ID" value="NZ_ASRX01000105.1"/>
</dbReference>
<dbReference type="Pfam" id="PF00211">
    <property type="entry name" value="Guanylate_cyc"/>
    <property type="match status" value="1"/>
</dbReference>
<dbReference type="eggNOG" id="COG2114">
    <property type="taxonomic scope" value="Bacteria"/>
</dbReference>
<dbReference type="InterPro" id="IPR027417">
    <property type="entry name" value="P-loop_NTPase"/>
</dbReference>
<dbReference type="SUPFAM" id="SSF56112">
    <property type="entry name" value="Protein kinase-like (PK-like)"/>
    <property type="match status" value="1"/>
</dbReference>
<dbReference type="Gene3D" id="3.30.70.1230">
    <property type="entry name" value="Nucleotide cyclase"/>
    <property type="match status" value="1"/>
</dbReference>
<dbReference type="Pfam" id="PF00069">
    <property type="entry name" value="Pkinase"/>
    <property type="match status" value="1"/>
</dbReference>
<keyword evidence="2 4" id="KW-0547">Nucleotide-binding</keyword>
<keyword evidence="3 4" id="KW-0067">ATP-binding</keyword>
<dbReference type="eggNOG" id="COG0457">
    <property type="taxonomic scope" value="Bacteria"/>
</dbReference>
<dbReference type="PROSITE" id="PS50011">
    <property type="entry name" value="PROTEIN_KINASE_DOM"/>
    <property type="match status" value="1"/>
</dbReference>
<dbReference type="InterPro" id="IPR017441">
    <property type="entry name" value="Protein_kinase_ATP_BS"/>
</dbReference>
<dbReference type="PROSITE" id="PS00107">
    <property type="entry name" value="PROTEIN_KINASE_ATP"/>
    <property type="match status" value="1"/>
</dbReference>
<sequence>MREGLLDVGARIDDRYEVRGYLGSGGHSIVYDARQLITTQRVALKLLRIETLRRSRDAVAQAARFEREMQVIAQLNHPHIVRLLDAGHLPDERLYLALEFVEGETLTTLCQKPEALDISEARRLMLQVLDALVYAHGRGVIHRDLKPLNIMVTGSGARRHTKVLDFGIAALVGDARNESYRALTATGEFNGTPAYMAPEQLVQGSPTVASDIYAWGLTFLECLTGVPVMRDASVAEVIFRQLSPDPVPLPAPLRGHPLGDFLARATAKNVANRFASASDAYDALERCDVSGLPWPLPPGELAAKASIAVPWGANDATSEVVIPDPTGATMEVSRQRSTAPDGSEQIASAPTLALSGRNPLPGAPSVPPSLGAPSSLGVPSSLNPPSSAGGPPSVGAPSSAGIGSRASGPVSVNVARPQSTRNPAGFQSAQGIQSSGNSVSGAASGLSGRASSPMSVRGERRQLTILLCGLADVDSIAATLDPEAFHDLVQTFQAMCAAVIEAHGGAVMRHPGEGVLAYFGFPVAHEDDAQRAVQTALDLVEQVPRQGAEAGLPVPLAVRVGLHAGLVVITDSEAQPSLVGPTLGVVSHLLERAAPGVALASRSVQRRVEGYFRFDRFGESAPRGSTQPIEIFVLQGRTLARDRLDTRGLSPMIGRSEELRQLMARWEKAAGGAGQVTLLSGEAGLGKSRTVRAFRDLLASEEHRWLEARCSPQLQNSAFYPFIELLRELLTEGDRDPLSSGSLSTTTSGPESVRDPRTLTGEIRLSLLERLLAKVDAGPLAVPLIAALLGIPTGGRHPMAPLTPQRQRQETIGALVHLFLGLSDQQPLVLVAEDLHWADPSSLELLGLLIDEARHAPVLALLTARPTFIQPWSVRPHMNHVVLGPLGKDDSERLVGHLAGAWSGEFPSLTPEVIRNLAVRSDGVPLFAEELTKMVLEASGARASSDGALEIPATLQDSLMARLDRLGSAKEVAQLGAVLGRSFRYDVLEQVALGDGQRPGLLSSTDTTALRHALGQLVDAELVFQRGRPPRATYTFKHALVQDAAYQSLLRSTRQQVHACIAEVLSARFPDTPPELLAHHYTEAALIPQAVAAWQRAGEVALVASAHAEAIHHLRRGLDLLKQLPETTDRAREEITLQTTLGVPLMVTRGYAAPEVEAAYARAHALCRKVGSSPQLFPALWGLWIFYHVRGDYAMAEQHGEQLLELAEATSDSGILLGAHQALGATRFLRGRLREGRDHFQRVLAIYDPARHLPLAYLFGQDAAAFSLSHLAWISYHFGEPELARSQATEALTLCDELNQPVSRGFALHFVASLGCLLGDLDMAEAHARTVIQLSEEVGMPHWKALGEIDLGWAASARGHHQEGAGRIRGALAMLTGGGSYVSFSEWRAALIEAEIGAGKLDEARSLLDDTLAYVEARDERYFEPELYRLAGTLALARGARDEAEAAFRKALTVAEIQGASGLASRIHESMERLAFPGTAAQAPP</sequence>
<feature type="compositionally biased region" description="Low complexity" evidence="5">
    <location>
        <begin position="379"/>
        <end position="404"/>
    </location>
</feature>
<dbReference type="SUPFAM" id="SSF48452">
    <property type="entry name" value="TPR-like"/>
    <property type="match status" value="2"/>
</dbReference>
<accession>A0A017SV15</accession>
<evidence type="ECO:0000259" key="7">
    <source>
        <dbReference type="PROSITE" id="PS50125"/>
    </source>
</evidence>
<gene>
    <name evidence="8" type="ORF">CAP_0448</name>
</gene>
<dbReference type="InterPro" id="IPR000719">
    <property type="entry name" value="Prot_kinase_dom"/>
</dbReference>
<dbReference type="SUPFAM" id="SSF52540">
    <property type="entry name" value="P-loop containing nucleoside triphosphate hydrolases"/>
    <property type="match status" value="1"/>
</dbReference>
<evidence type="ECO:0000256" key="1">
    <source>
        <dbReference type="ARBA" id="ARBA00004167"/>
    </source>
</evidence>
<dbReference type="InterPro" id="IPR008271">
    <property type="entry name" value="Ser/Thr_kinase_AS"/>
</dbReference>
<evidence type="ECO:0000256" key="5">
    <source>
        <dbReference type="SAM" id="MobiDB-lite"/>
    </source>
</evidence>
<dbReference type="GO" id="GO:0016020">
    <property type="term" value="C:membrane"/>
    <property type="evidence" value="ECO:0007669"/>
    <property type="project" value="UniProtKB-SubCell"/>
</dbReference>
<feature type="compositionally biased region" description="Polar residues" evidence="5">
    <location>
        <begin position="335"/>
        <end position="348"/>
    </location>
</feature>
<dbReference type="Gene3D" id="1.25.40.10">
    <property type="entry name" value="Tetratricopeptide repeat domain"/>
    <property type="match status" value="2"/>
</dbReference>
<dbReference type="InterPro" id="IPR041664">
    <property type="entry name" value="AAA_16"/>
</dbReference>
<dbReference type="InterPro" id="IPR001054">
    <property type="entry name" value="A/G_cyclase"/>
</dbReference>
<dbReference type="GO" id="GO:0005524">
    <property type="term" value="F:ATP binding"/>
    <property type="evidence" value="ECO:0007669"/>
    <property type="project" value="UniProtKB-UniRule"/>
</dbReference>
<dbReference type="SMART" id="SM00220">
    <property type="entry name" value="S_TKc"/>
    <property type="match status" value="1"/>
</dbReference>
<reference evidence="8 9" key="1">
    <citation type="submission" date="2013-05" db="EMBL/GenBank/DDBJ databases">
        <title>Genome assembly of Chondromyces apiculatus DSM 436.</title>
        <authorList>
            <person name="Sharma G."/>
            <person name="Khatri I."/>
            <person name="Kaur C."/>
            <person name="Mayilraj S."/>
            <person name="Subramanian S."/>
        </authorList>
    </citation>
    <scope>NUCLEOTIDE SEQUENCE [LARGE SCALE GENOMIC DNA]</scope>
    <source>
        <strain evidence="8 9">DSM 436</strain>
    </source>
</reference>
<dbReference type="GO" id="GO:0009190">
    <property type="term" value="P:cyclic nucleotide biosynthetic process"/>
    <property type="evidence" value="ECO:0007669"/>
    <property type="project" value="InterPro"/>
</dbReference>
<feature type="compositionally biased region" description="Low complexity" evidence="5">
    <location>
        <begin position="738"/>
        <end position="749"/>
    </location>
</feature>
<dbReference type="SUPFAM" id="SSF55073">
    <property type="entry name" value="Nucleotide cyclase"/>
    <property type="match status" value="1"/>
</dbReference>
<evidence type="ECO:0000256" key="2">
    <source>
        <dbReference type="ARBA" id="ARBA00022741"/>
    </source>
</evidence>
<feature type="region of interest" description="Disordered" evidence="5">
    <location>
        <begin position="734"/>
        <end position="756"/>
    </location>
</feature>
<evidence type="ECO:0000256" key="4">
    <source>
        <dbReference type="PROSITE-ProRule" id="PRU10141"/>
    </source>
</evidence>
<dbReference type="PANTHER" id="PTHR16305:SF28">
    <property type="entry name" value="GUANYLATE CYCLASE DOMAIN-CONTAINING PROTEIN"/>
    <property type="match status" value="1"/>
</dbReference>
<dbReference type="PANTHER" id="PTHR16305">
    <property type="entry name" value="TESTICULAR SOLUBLE ADENYLYL CYCLASE"/>
    <property type="match status" value="1"/>
</dbReference>
<proteinExistence type="predicted"/>
<dbReference type="GO" id="GO:0035556">
    <property type="term" value="P:intracellular signal transduction"/>
    <property type="evidence" value="ECO:0007669"/>
    <property type="project" value="InterPro"/>
</dbReference>
<dbReference type="Gene3D" id="1.10.510.10">
    <property type="entry name" value="Transferase(Phosphotransferase) domain 1"/>
    <property type="match status" value="1"/>
</dbReference>
<dbReference type="GO" id="GO:0004016">
    <property type="term" value="F:adenylate cyclase activity"/>
    <property type="evidence" value="ECO:0007669"/>
    <property type="project" value="TreeGrafter"/>
</dbReference>
<dbReference type="PROSITE" id="PS50125">
    <property type="entry name" value="GUANYLATE_CYCLASE_2"/>
    <property type="match status" value="1"/>
</dbReference>
<dbReference type="GO" id="GO:0004672">
    <property type="term" value="F:protein kinase activity"/>
    <property type="evidence" value="ECO:0007669"/>
    <property type="project" value="InterPro"/>
</dbReference>
<dbReference type="InterPro" id="IPR011009">
    <property type="entry name" value="Kinase-like_dom_sf"/>
</dbReference>
<dbReference type="CDD" id="cd07302">
    <property type="entry name" value="CHD"/>
    <property type="match status" value="1"/>
</dbReference>
<feature type="domain" description="Guanylate cyclase" evidence="7">
    <location>
        <begin position="464"/>
        <end position="590"/>
    </location>
</feature>
<feature type="compositionally biased region" description="Low complexity" evidence="5">
    <location>
        <begin position="434"/>
        <end position="452"/>
    </location>
</feature>
<dbReference type="STRING" id="1192034.CAP_0448"/>
<evidence type="ECO:0000256" key="3">
    <source>
        <dbReference type="ARBA" id="ARBA00022840"/>
    </source>
</evidence>
<dbReference type="Pfam" id="PF13191">
    <property type="entry name" value="AAA_16"/>
    <property type="match status" value="1"/>
</dbReference>
<dbReference type="eggNOG" id="COG3899">
    <property type="taxonomic scope" value="Bacteria"/>
</dbReference>
<feature type="domain" description="Protein kinase" evidence="6">
    <location>
        <begin position="16"/>
        <end position="284"/>
    </location>
</feature>
<feature type="compositionally biased region" description="Polar residues" evidence="5">
    <location>
        <begin position="416"/>
        <end position="433"/>
    </location>
</feature>
<name>A0A017SV15_9BACT</name>
<evidence type="ECO:0000313" key="9">
    <source>
        <dbReference type="Proteomes" id="UP000019678"/>
    </source>
</evidence>
<evidence type="ECO:0000313" key="8">
    <source>
        <dbReference type="EMBL" id="EYF00577.1"/>
    </source>
</evidence>
<dbReference type="eggNOG" id="COG0515">
    <property type="taxonomic scope" value="Bacteria"/>
</dbReference>
<organism evidence="8 9">
    <name type="scientific">Chondromyces apiculatus DSM 436</name>
    <dbReference type="NCBI Taxonomy" id="1192034"/>
    <lineage>
        <taxon>Bacteria</taxon>
        <taxon>Pseudomonadati</taxon>
        <taxon>Myxococcota</taxon>
        <taxon>Polyangia</taxon>
        <taxon>Polyangiales</taxon>
        <taxon>Polyangiaceae</taxon>
        <taxon>Chondromyces</taxon>
    </lineage>
</organism>
<dbReference type="PROSITE" id="PS00108">
    <property type="entry name" value="PROTEIN_KINASE_ST"/>
    <property type="match status" value="1"/>
</dbReference>
<dbReference type="InterPro" id="IPR011990">
    <property type="entry name" value="TPR-like_helical_dom_sf"/>
</dbReference>